<dbReference type="PANTHER" id="PTHR35573:SF4">
    <property type="entry name" value="ML DOMAIN-CONTAINING PROTEIN"/>
    <property type="match status" value="1"/>
</dbReference>
<evidence type="ECO:0000313" key="4">
    <source>
        <dbReference type="WormBase" id="CBG21098"/>
    </source>
</evidence>
<keyword evidence="1" id="KW-0732">Signal</keyword>
<dbReference type="FunCoup" id="A8XZH5">
    <property type="interactions" value="328"/>
</dbReference>
<keyword evidence="3" id="KW-1185">Reference proteome</keyword>
<dbReference type="WormBase" id="CBG21098">
    <property type="protein sequence ID" value="CBP39492"/>
    <property type="gene ID" value="WBGene00039962"/>
</dbReference>
<dbReference type="HOGENOM" id="CLU_101116_0_0_1"/>
<dbReference type="Proteomes" id="UP000008549">
    <property type="component" value="Unassembled WGS sequence"/>
</dbReference>
<evidence type="ECO:0000313" key="2">
    <source>
        <dbReference type="EMBL" id="CAP38102.2"/>
    </source>
</evidence>
<dbReference type="RefSeq" id="XP_045097258.1">
    <property type="nucleotide sequence ID" value="XM_045243534.1"/>
</dbReference>
<evidence type="ECO:0000256" key="1">
    <source>
        <dbReference type="SAM" id="SignalP"/>
    </source>
</evidence>
<protein>
    <submittedName>
        <fullName evidence="2">Protein CBG21098</fullName>
    </submittedName>
</protein>
<dbReference type="AlphaFoldDB" id="A8XZH5"/>
<reference evidence="2 3" key="2">
    <citation type="journal article" date="2011" name="PLoS Genet.">
        <title>Caenorhabditis briggsae recombinant inbred line genotypes reveal inter-strain incompatibility and the evolution of recombination.</title>
        <authorList>
            <person name="Ross J.A."/>
            <person name="Koboldt D.C."/>
            <person name="Staisch J.E."/>
            <person name="Chamberlin H.M."/>
            <person name="Gupta B.P."/>
            <person name="Miller R.D."/>
            <person name="Baird S.E."/>
            <person name="Haag E.S."/>
        </authorList>
    </citation>
    <scope>NUCLEOTIDE SEQUENCE [LARGE SCALE GENOMIC DNA]</scope>
    <source>
        <strain evidence="2 3">AF16</strain>
    </source>
</reference>
<dbReference type="OMA" id="CEIANPT"/>
<dbReference type="EMBL" id="HE600975">
    <property type="protein sequence ID" value="CAP38102.2"/>
    <property type="molecule type" value="Genomic_DNA"/>
</dbReference>
<gene>
    <name evidence="2 4" type="ORF">CBG21098</name>
    <name evidence="2" type="ORF">CBG_21098</name>
</gene>
<dbReference type="CTD" id="8584717"/>
<accession>A8XZH5</accession>
<evidence type="ECO:0000313" key="3">
    <source>
        <dbReference type="Proteomes" id="UP000008549"/>
    </source>
</evidence>
<dbReference type="GeneID" id="8584717"/>
<feature type="signal peptide" evidence="1">
    <location>
        <begin position="1"/>
        <end position="18"/>
    </location>
</feature>
<proteinExistence type="predicted"/>
<dbReference type="KEGG" id="cbr:CBG_21098"/>
<dbReference type="eggNOG" id="ENOG502SPXA">
    <property type="taxonomic scope" value="Eukaryota"/>
</dbReference>
<organism evidence="2 3">
    <name type="scientific">Caenorhabditis briggsae</name>
    <dbReference type="NCBI Taxonomy" id="6238"/>
    <lineage>
        <taxon>Eukaryota</taxon>
        <taxon>Metazoa</taxon>
        <taxon>Ecdysozoa</taxon>
        <taxon>Nematoda</taxon>
        <taxon>Chromadorea</taxon>
        <taxon>Rhabditida</taxon>
        <taxon>Rhabditina</taxon>
        <taxon>Rhabditomorpha</taxon>
        <taxon>Rhabditoidea</taxon>
        <taxon>Rhabditidae</taxon>
        <taxon>Peloderinae</taxon>
        <taxon>Caenorhabditis</taxon>
    </lineage>
</organism>
<sequence>MLLRCVCLSVALVLAVQSFVVPVAQLDNCAAPNGTDKQMHWWQCNSGPVQFLNATPYDSTGTTLRNTVNLWKYGGWAGCTWSSIPTLGLLKDLSACDHGVPCPVRPGNQELDVVIDFTQFEQIISLLKDNQPYQLEYMLHDNTSGDDACMMVQAWAFLQ</sequence>
<reference evidence="2 3" key="1">
    <citation type="journal article" date="2003" name="PLoS Biol.">
        <title>The genome sequence of Caenorhabditis briggsae: a platform for comparative genomics.</title>
        <authorList>
            <person name="Stein L.D."/>
            <person name="Bao Z."/>
            <person name="Blasiar D."/>
            <person name="Blumenthal T."/>
            <person name="Brent M.R."/>
            <person name="Chen N."/>
            <person name="Chinwalla A."/>
            <person name="Clarke L."/>
            <person name="Clee C."/>
            <person name="Coghlan A."/>
            <person name="Coulson A."/>
            <person name="D'Eustachio P."/>
            <person name="Fitch D.H."/>
            <person name="Fulton L.A."/>
            <person name="Fulton R.E."/>
            <person name="Griffiths-Jones S."/>
            <person name="Harris T.W."/>
            <person name="Hillier L.W."/>
            <person name="Kamath R."/>
            <person name="Kuwabara P.E."/>
            <person name="Mardis E.R."/>
            <person name="Marra M.A."/>
            <person name="Miner T.L."/>
            <person name="Minx P."/>
            <person name="Mullikin J.C."/>
            <person name="Plumb R.W."/>
            <person name="Rogers J."/>
            <person name="Schein J.E."/>
            <person name="Sohrmann M."/>
            <person name="Spieth J."/>
            <person name="Stajich J.E."/>
            <person name="Wei C."/>
            <person name="Willey D."/>
            <person name="Wilson R.K."/>
            <person name="Durbin R."/>
            <person name="Waterston R.H."/>
        </authorList>
    </citation>
    <scope>NUCLEOTIDE SEQUENCE [LARGE SCALE GENOMIC DNA]</scope>
    <source>
        <strain evidence="2 3">AF16</strain>
    </source>
</reference>
<name>A8XZH5_CAEBR</name>
<feature type="chain" id="PRO_5002730642" evidence="1">
    <location>
        <begin position="19"/>
        <end position="159"/>
    </location>
</feature>
<dbReference type="PANTHER" id="PTHR35573">
    <property type="entry name" value="PROTEIN CBG22129"/>
    <property type="match status" value="1"/>
</dbReference>
<dbReference type="InParanoid" id="A8XZH5"/>